<keyword evidence="1" id="KW-0812">Transmembrane</keyword>
<gene>
    <name evidence="2" type="ORF">ALC60_11099</name>
</gene>
<sequence length="81" mass="9965">MKFPTTNNEIKKQQLEFYKIFRFPRVVGCIDCTHVRVQSFGKYIILFIFSSYIPILINYINRNARNYYKVLNLFYLLYCRY</sequence>
<keyword evidence="1" id="KW-1133">Transmembrane helix</keyword>
<evidence type="ECO:0000313" key="3">
    <source>
        <dbReference type="Proteomes" id="UP000075809"/>
    </source>
</evidence>
<accession>A0A151WPU7</accession>
<dbReference type="AlphaFoldDB" id="A0A151WPU7"/>
<protein>
    <recommendedName>
        <fullName evidence="4">Nuclease HARBI1</fullName>
    </recommendedName>
</protein>
<feature type="transmembrane region" description="Helical" evidence="1">
    <location>
        <begin position="43"/>
        <end position="60"/>
    </location>
</feature>
<reference evidence="2 3" key="1">
    <citation type="submission" date="2015-09" db="EMBL/GenBank/DDBJ databases">
        <title>Trachymyrmex zeteki WGS genome.</title>
        <authorList>
            <person name="Nygaard S."/>
            <person name="Hu H."/>
            <person name="Boomsma J."/>
            <person name="Zhang G."/>
        </authorList>
    </citation>
    <scope>NUCLEOTIDE SEQUENCE [LARGE SCALE GENOMIC DNA]</scope>
    <source>
        <strain evidence="2">Tzet28-1</strain>
        <tissue evidence="2">Whole body</tissue>
    </source>
</reference>
<keyword evidence="3" id="KW-1185">Reference proteome</keyword>
<organism evidence="2 3">
    <name type="scientific">Mycetomoellerius zeteki</name>
    <dbReference type="NCBI Taxonomy" id="64791"/>
    <lineage>
        <taxon>Eukaryota</taxon>
        <taxon>Metazoa</taxon>
        <taxon>Ecdysozoa</taxon>
        <taxon>Arthropoda</taxon>
        <taxon>Hexapoda</taxon>
        <taxon>Insecta</taxon>
        <taxon>Pterygota</taxon>
        <taxon>Neoptera</taxon>
        <taxon>Endopterygota</taxon>
        <taxon>Hymenoptera</taxon>
        <taxon>Apocrita</taxon>
        <taxon>Aculeata</taxon>
        <taxon>Formicoidea</taxon>
        <taxon>Formicidae</taxon>
        <taxon>Myrmicinae</taxon>
        <taxon>Mycetomoellerius</taxon>
    </lineage>
</organism>
<dbReference type="EMBL" id="KQ982852">
    <property type="protein sequence ID" value="KYQ49823.1"/>
    <property type="molecule type" value="Genomic_DNA"/>
</dbReference>
<keyword evidence="1" id="KW-0472">Membrane</keyword>
<proteinExistence type="predicted"/>
<dbReference type="Proteomes" id="UP000075809">
    <property type="component" value="Unassembled WGS sequence"/>
</dbReference>
<evidence type="ECO:0008006" key="4">
    <source>
        <dbReference type="Google" id="ProtNLM"/>
    </source>
</evidence>
<evidence type="ECO:0000313" key="2">
    <source>
        <dbReference type="EMBL" id="KYQ49823.1"/>
    </source>
</evidence>
<name>A0A151WPU7_9HYME</name>
<evidence type="ECO:0000256" key="1">
    <source>
        <dbReference type="SAM" id="Phobius"/>
    </source>
</evidence>